<evidence type="ECO:0000256" key="1">
    <source>
        <dbReference type="SAM" id="MobiDB-lite"/>
    </source>
</evidence>
<dbReference type="EMBL" id="CAICTM010000406">
    <property type="protein sequence ID" value="CAB9509824.1"/>
    <property type="molecule type" value="Genomic_DNA"/>
</dbReference>
<feature type="region of interest" description="Disordered" evidence="1">
    <location>
        <begin position="1"/>
        <end position="77"/>
    </location>
</feature>
<organism evidence="2 3">
    <name type="scientific">Seminavis robusta</name>
    <dbReference type="NCBI Taxonomy" id="568900"/>
    <lineage>
        <taxon>Eukaryota</taxon>
        <taxon>Sar</taxon>
        <taxon>Stramenopiles</taxon>
        <taxon>Ochrophyta</taxon>
        <taxon>Bacillariophyta</taxon>
        <taxon>Bacillariophyceae</taxon>
        <taxon>Bacillariophycidae</taxon>
        <taxon>Naviculales</taxon>
        <taxon>Naviculaceae</taxon>
        <taxon>Seminavis</taxon>
    </lineage>
</organism>
<feature type="region of interest" description="Disordered" evidence="1">
    <location>
        <begin position="188"/>
        <end position="209"/>
    </location>
</feature>
<comment type="caution">
    <text evidence="2">The sequence shown here is derived from an EMBL/GenBank/DDBJ whole genome shotgun (WGS) entry which is preliminary data.</text>
</comment>
<feature type="compositionally biased region" description="Basic and acidic residues" evidence="1">
    <location>
        <begin position="20"/>
        <end position="37"/>
    </location>
</feature>
<gene>
    <name evidence="2" type="ORF">SEMRO_407_G136520.1</name>
</gene>
<protein>
    <submittedName>
        <fullName evidence="2">Uncharacterized protein</fullName>
    </submittedName>
</protein>
<feature type="region of interest" description="Disordered" evidence="1">
    <location>
        <begin position="483"/>
        <end position="510"/>
    </location>
</feature>
<proteinExistence type="predicted"/>
<feature type="compositionally biased region" description="Basic residues" evidence="1">
    <location>
        <begin position="1"/>
        <end position="12"/>
    </location>
</feature>
<evidence type="ECO:0000313" key="3">
    <source>
        <dbReference type="Proteomes" id="UP001153069"/>
    </source>
</evidence>
<reference evidence="2" key="1">
    <citation type="submission" date="2020-06" db="EMBL/GenBank/DDBJ databases">
        <authorList>
            <consortium name="Plant Systems Biology data submission"/>
        </authorList>
    </citation>
    <scope>NUCLEOTIDE SEQUENCE</scope>
    <source>
        <strain evidence="2">D6</strain>
    </source>
</reference>
<dbReference type="Proteomes" id="UP001153069">
    <property type="component" value="Unassembled WGS sequence"/>
</dbReference>
<accession>A0A9N8E195</accession>
<evidence type="ECO:0000313" key="2">
    <source>
        <dbReference type="EMBL" id="CAB9509824.1"/>
    </source>
</evidence>
<dbReference type="AlphaFoldDB" id="A0A9N8E195"/>
<sequence>MPTTRAKAKKGRAAAAQRVPKQEDPKEEELSRSRRDSYTSSEGSSVARPVLGSSQLGSPAGSVRSIGSRRINPTRTNAAGLSHELQVQLASDVERSGGIVAVCERKNGILALCRANTDAYGENNQKKRRQQVRNRIKYWEKLHKAGTGYIDLLDTWQVYISEPTRRYHLEGERKPAAQARVPDTIQVSRDDTSSIGTAETTSIDFTPSSDPISSGFEIPTAPLSFQAFAATSIFEPISTMSGIRGTYRSGEPHGGGEAGGLTQIIPVNTKYLERTPDPIKVMKVRGLQGVEKNDLYDGYVINLRLIDIRDLLGHGEDKPNPDHFQAKLISMGGPGSGAKISIAVPALDWHFSGKDDDKVKEVLHGDQNSGIRDKLDTVYHEFTNDPIRKSNQKHLILEFPPGLSLCSDVLLCNKDTADPKTDLDLEVLPVFTDCSGLEAPPDKWEQGTDTNGNTISILTRTVLKFPAFRLQWRVAIKAEAIKRGRGEKKKQTQTAGQAAFLKSMQNMTTG</sequence>
<keyword evidence="3" id="KW-1185">Reference proteome</keyword>
<feature type="compositionally biased region" description="Polar residues" evidence="1">
    <location>
        <begin position="193"/>
        <end position="209"/>
    </location>
</feature>
<name>A0A9N8E195_9STRA</name>